<dbReference type="EMBL" id="CP002454">
    <property type="protein sequence ID" value="ADV67248.1"/>
    <property type="molecule type" value="Genomic_DNA"/>
</dbReference>
<dbReference type="OrthoDB" id="9804366at2"/>
<comment type="catalytic activity">
    <reaction evidence="6">
        <text>(sulfur carrier)-H + L-cysteine = (sulfur carrier)-SH + L-alanine</text>
        <dbReference type="Rhea" id="RHEA:43892"/>
        <dbReference type="Rhea" id="RHEA-COMP:14737"/>
        <dbReference type="Rhea" id="RHEA-COMP:14739"/>
        <dbReference type="ChEBI" id="CHEBI:29917"/>
        <dbReference type="ChEBI" id="CHEBI:35235"/>
        <dbReference type="ChEBI" id="CHEBI:57972"/>
        <dbReference type="ChEBI" id="CHEBI:64428"/>
        <dbReference type="EC" id="2.8.1.7"/>
    </reaction>
</comment>
<comment type="similarity">
    <text evidence="2">Belongs to the class-V pyridoxal-phosphate-dependent aminotransferase family. Csd subfamily.</text>
</comment>
<dbReference type="InterPro" id="IPR015422">
    <property type="entry name" value="PyrdxlP-dep_Trfase_small"/>
</dbReference>
<dbReference type="GO" id="GO:0030170">
    <property type="term" value="F:pyridoxal phosphate binding"/>
    <property type="evidence" value="ECO:0007669"/>
    <property type="project" value="InterPro"/>
</dbReference>
<evidence type="ECO:0000313" key="9">
    <source>
        <dbReference type="Proteomes" id="UP000008635"/>
    </source>
</evidence>
<evidence type="ECO:0000256" key="6">
    <source>
        <dbReference type="ARBA" id="ARBA00050776"/>
    </source>
</evidence>
<name>E8U859_DEIML</name>
<feature type="domain" description="Aminotransferase class V" evidence="7">
    <location>
        <begin position="31"/>
        <end position="401"/>
    </location>
</feature>
<keyword evidence="5" id="KW-0663">Pyridoxal phosphate</keyword>
<dbReference type="CDD" id="cd06453">
    <property type="entry name" value="SufS_like"/>
    <property type="match status" value="1"/>
</dbReference>
<dbReference type="STRING" id="709986.Deima_1599"/>
<dbReference type="eggNOG" id="COG0520">
    <property type="taxonomic scope" value="Bacteria"/>
</dbReference>
<evidence type="ECO:0000256" key="4">
    <source>
        <dbReference type="ARBA" id="ARBA00022679"/>
    </source>
</evidence>
<comment type="cofactor">
    <cofactor evidence="1">
        <name>pyridoxal 5'-phosphate</name>
        <dbReference type="ChEBI" id="CHEBI:597326"/>
    </cofactor>
</comment>
<dbReference type="Gene3D" id="3.40.640.10">
    <property type="entry name" value="Type I PLP-dependent aspartate aminotransferase-like (Major domain)"/>
    <property type="match status" value="1"/>
</dbReference>
<dbReference type="HOGENOM" id="CLU_003433_2_5_0"/>
<organism evidence="8 9">
    <name type="scientific">Deinococcus maricopensis (strain DSM 21211 / LMG 22137 / NRRL B-23946 / LB-34)</name>
    <dbReference type="NCBI Taxonomy" id="709986"/>
    <lineage>
        <taxon>Bacteria</taxon>
        <taxon>Thermotogati</taxon>
        <taxon>Deinococcota</taxon>
        <taxon>Deinococci</taxon>
        <taxon>Deinococcales</taxon>
        <taxon>Deinococcaceae</taxon>
        <taxon>Deinococcus</taxon>
    </lineage>
</organism>
<dbReference type="PANTHER" id="PTHR43586">
    <property type="entry name" value="CYSTEINE DESULFURASE"/>
    <property type="match status" value="1"/>
</dbReference>
<dbReference type="InterPro" id="IPR015424">
    <property type="entry name" value="PyrdxlP-dep_Trfase"/>
</dbReference>
<reference evidence="9" key="2">
    <citation type="submission" date="2011-01" db="EMBL/GenBank/DDBJ databases">
        <title>The complete genome of Deinococcus maricopensis DSM 21211.</title>
        <authorList>
            <consortium name="US DOE Joint Genome Institute (JGI-PGF)"/>
            <person name="Lucas S."/>
            <person name="Copeland A."/>
            <person name="Lapidus A."/>
            <person name="Goodwin L."/>
            <person name="Pitluck S."/>
            <person name="Kyrpides N."/>
            <person name="Mavromatis K."/>
            <person name="Pagani I."/>
            <person name="Ivanova N."/>
            <person name="Ovchinnikova G."/>
            <person name="Zeytun A."/>
            <person name="Detter J.C."/>
            <person name="Han C."/>
            <person name="Land M."/>
            <person name="Hauser L."/>
            <person name="Markowitz V."/>
            <person name="Cheng J.-F."/>
            <person name="Hugenholtz P."/>
            <person name="Woyke T."/>
            <person name="Wu D."/>
            <person name="Pukall R."/>
            <person name="Gehrich-Schroeter G."/>
            <person name="Brambilla E."/>
            <person name="Klenk H.-P."/>
            <person name="Eisen J.A."/>
        </authorList>
    </citation>
    <scope>NUCLEOTIDE SEQUENCE [LARGE SCALE GENOMIC DNA]</scope>
    <source>
        <strain evidence="9">DSM 21211 / LMG 22137 / NRRL B-23946 / LB-34</strain>
    </source>
</reference>
<evidence type="ECO:0000313" key="8">
    <source>
        <dbReference type="EMBL" id="ADV67248.1"/>
    </source>
</evidence>
<proteinExistence type="inferred from homology"/>
<dbReference type="Proteomes" id="UP000008635">
    <property type="component" value="Chromosome"/>
</dbReference>
<dbReference type="GO" id="GO:0016829">
    <property type="term" value="F:lyase activity"/>
    <property type="evidence" value="ECO:0007669"/>
    <property type="project" value="UniProtKB-KW"/>
</dbReference>
<dbReference type="Pfam" id="PF00266">
    <property type="entry name" value="Aminotran_5"/>
    <property type="match status" value="1"/>
</dbReference>
<dbReference type="AlphaFoldDB" id="E8U859"/>
<keyword evidence="4" id="KW-0808">Transferase</keyword>
<dbReference type="InterPro" id="IPR000192">
    <property type="entry name" value="Aminotrans_V_dom"/>
</dbReference>
<accession>E8U859</accession>
<keyword evidence="9" id="KW-1185">Reference proteome</keyword>
<protein>
    <recommendedName>
        <fullName evidence="3">cysteine desulfurase</fullName>
        <ecNumber evidence="3">2.8.1.7</ecNumber>
    </recommendedName>
</protein>
<dbReference type="InterPro" id="IPR010970">
    <property type="entry name" value="Cys_dSase_SufS"/>
</dbReference>
<dbReference type="SUPFAM" id="SSF53383">
    <property type="entry name" value="PLP-dependent transferases"/>
    <property type="match status" value="1"/>
</dbReference>
<dbReference type="GO" id="GO:0031071">
    <property type="term" value="F:cysteine desulfurase activity"/>
    <property type="evidence" value="ECO:0007669"/>
    <property type="project" value="UniProtKB-EC"/>
</dbReference>
<dbReference type="InterPro" id="IPR015421">
    <property type="entry name" value="PyrdxlP-dep_Trfase_major"/>
</dbReference>
<dbReference type="KEGG" id="dmr:Deima_1599"/>
<evidence type="ECO:0000256" key="5">
    <source>
        <dbReference type="ARBA" id="ARBA00022898"/>
    </source>
</evidence>
<sequence>MSDPRTLDFDVQRYREDFPMLRQTVHGRPLVYLDTAATAQKPQVMMDCLNAVYTTHFAKDAEQHTFSQGITDAVEAARATIARFVHAPEPDNIVLLQNATEGLAIVAEGLQRTHLRAGDEIVLTGLEHHSNIIPWLIAAEQTGAVLRVAPVSDAGEVHADDVAALLSDRTKVVAVSHVSHVLGTILPVREIAEVAHARGAVVVVDGAQATPHVPLDLQALGCDFYVMCGHKMYGPTSVGLLYGTREWLERLPAWEGGSDNAKTVTFGGWTPKAPPKKFEAGTQALADIIALGQSVEYLSGIGMDRILWYEQTLAQDMIRRLRDVPGVRVLGDPQERVGLASFVIDGVDDPKTVEQFLDQEYGVAVRGGDLTAQPLMERFGVPGAVRASLGLYSTRAEIDTLIEGVEAFVRAHRA</sequence>
<dbReference type="PANTHER" id="PTHR43586:SF8">
    <property type="entry name" value="CYSTEINE DESULFURASE 1, CHLOROPLASTIC"/>
    <property type="match status" value="1"/>
</dbReference>
<dbReference type="EC" id="2.8.1.7" evidence="3"/>
<gene>
    <name evidence="8" type="ordered locus">Deima_1599</name>
</gene>
<dbReference type="Gene3D" id="3.90.1150.10">
    <property type="entry name" value="Aspartate Aminotransferase, domain 1"/>
    <property type="match status" value="1"/>
</dbReference>
<evidence type="ECO:0000259" key="7">
    <source>
        <dbReference type="Pfam" id="PF00266"/>
    </source>
</evidence>
<dbReference type="InterPro" id="IPR016454">
    <property type="entry name" value="Cysteine_dSase"/>
</dbReference>
<evidence type="ECO:0000256" key="3">
    <source>
        <dbReference type="ARBA" id="ARBA00012239"/>
    </source>
</evidence>
<reference evidence="8 9" key="1">
    <citation type="journal article" date="2011" name="Stand. Genomic Sci.">
        <title>Complete genome sequence of Deinococcus maricopensis type strain (LB-34).</title>
        <authorList>
            <person name="Pukall R."/>
            <person name="Zeytun A."/>
            <person name="Lucas S."/>
            <person name="Lapidus A."/>
            <person name="Hammon N."/>
            <person name="Deshpande S."/>
            <person name="Nolan M."/>
            <person name="Cheng J.F."/>
            <person name="Pitluck S."/>
            <person name="Liolios K."/>
            <person name="Pagani I."/>
            <person name="Mikhailova N."/>
            <person name="Ivanova N."/>
            <person name="Mavromatis K."/>
            <person name="Pati A."/>
            <person name="Tapia R."/>
            <person name="Han C."/>
            <person name="Goodwin L."/>
            <person name="Chen A."/>
            <person name="Palaniappan K."/>
            <person name="Land M."/>
            <person name="Hauser L."/>
            <person name="Chang Y.J."/>
            <person name="Jeffries C.D."/>
            <person name="Brambilla E.M."/>
            <person name="Rohde M."/>
            <person name="Goker M."/>
            <person name="Detter J.C."/>
            <person name="Woyke T."/>
            <person name="Bristow J."/>
            <person name="Eisen J.A."/>
            <person name="Markowitz V."/>
            <person name="Hugenholtz P."/>
            <person name="Kyrpides N.C."/>
            <person name="Klenk H.P."/>
        </authorList>
    </citation>
    <scope>NUCLEOTIDE SEQUENCE [LARGE SCALE GENOMIC DNA]</scope>
    <source>
        <strain evidence="9">DSM 21211 / LMG 22137 / NRRL B-23946 / LB-34</strain>
    </source>
</reference>
<evidence type="ECO:0000256" key="1">
    <source>
        <dbReference type="ARBA" id="ARBA00001933"/>
    </source>
</evidence>
<dbReference type="PIRSF" id="PIRSF005572">
    <property type="entry name" value="NifS"/>
    <property type="match status" value="1"/>
</dbReference>
<dbReference type="GO" id="GO:0006534">
    <property type="term" value="P:cysteine metabolic process"/>
    <property type="evidence" value="ECO:0007669"/>
    <property type="project" value="InterPro"/>
</dbReference>
<keyword evidence="8" id="KW-0456">Lyase</keyword>
<dbReference type="RefSeq" id="WP_013556753.1">
    <property type="nucleotide sequence ID" value="NC_014958.1"/>
</dbReference>
<evidence type="ECO:0000256" key="2">
    <source>
        <dbReference type="ARBA" id="ARBA00010447"/>
    </source>
</evidence>